<evidence type="ECO:0000256" key="1">
    <source>
        <dbReference type="SAM" id="MobiDB-lite"/>
    </source>
</evidence>
<evidence type="ECO:0000313" key="3">
    <source>
        <dbReference type="Proteomes" id="UP000585050"/>
    </source>
</evidence>
<feature type="region of interest" description="Disordered" evidence="1">
    <location>
        <begin position="222"/>
        <end position="260"/>
    </location>
</feature>
<comment type="caution">
    <text evidence="2">The sequence shown here is derived from an EMBL/GenBank/DDBJ whole genome shotgun (WGS) entry which is preliminary data.</text>
</comment>
<proteinExistence type="predicted"/>
<dbReference type="AlphaFoldDB" id="A0A7X8SR66"/>
<evidence type="ECO:0000313" key="2">
    <source>
        <dbReference type="EMBL" id="NLR94870.1"/>
    </source>
</evidence>
<protein>
    <submittedName>
        <fullName evidence="2">Uncharacterized protein</fullName>
    </submittedName>
</protein>
<accession>A0A7X8SR66</accession>
<sequence>MIVVRSHYRKGKTVKVRSHFRKQFKSLNEKLSHAKKFTKKNKKYLRLGAKIGGILIGSGLAYKHRHSLDNAIGSTINKFNNKFTTSGGSFRKIAGSNNFTNSYTDDLGRLRDKETDIILAMPVALKTKIKLPGSDSSITKSIGARGRMSELAQLNKHSGVAYTGEGFTTKPLQDMLTDARANGKDFNFQKMIESLYDPPKGSPASLGSINKGVQKATLPESHEKVFGTGNQTKGAEYVNDSSRASQKEKWAMLMKNKKKR</sequence>
<dbReference type="Proteomes" id="UP000585050">
    <property type="component" value="Unassembled WGS sequence"/>
</dbReference>
<dbReference type="RefSeq" id="WP_168885579.1">
    <property type="nucleotide sequence ID" value="NZ_JABAIL010000016.1"/>
</dbReference>
<organism evidence="2 3">
    <name type="scientific">Flammeovirga agarivorans</name>
    <dbReference type="NCBI Taxonomy" id="2726742"/>
    <lineage>
        <taxon>Bacteria</taxon>
        <taxon>Pseudomonadati</taxon>
        <taxon>Bacteroidota</taxon>
        <taxon>Cytophagia</taxon>
        <taxon>Cytophagales</taxon>
        <taxon>Flammeovirgaceae</taxon>
        <taxon>Flammeovirga</taxon>
    </lineage>
</organism>
<name>A0A7X8SR66_9BACT</name>
<dbReference type="EMBL" id="JABAIL010000016">
    <property type="protein sequence ID" value="NLR94870.1"/>
    <property type="molecule type" value="Genomic_DNA"/>
</dbReference>
<gene>
    <name evidence="2" type="ORF">HGP29_26935</name>
</gene>
<reference evidence="2 3" key="1">
    <citation type="submission" date="2020-04" db="EMBL/GenBank/DDBJ databases">
        <title>Flammeovirga sp. SR4, a novel species isolated from seawater.</title>
        <authorList>
            <person name="Wang X."/>
        </authorList>
    </citation>
    <scope>NUCLEOTIDE SEQUENCE [LARGE SCALE GENOMIC DNA]</scope>
    <source>
        <strain evidence="2 3">SR4</strain>
    </source>
</reference>
<feature type="compositionally biased region" description="Polar residues" evidence="1">
    <location>
        <begin position="228"/>
        <end position="244"/>
    </location>
</feature>
<keyword evidence="3" id="KW-1185">Reference proteome</keyword>